<accession>A0ABP9WKC6</accession>
<organism evidence="1 2">
    <name type="scientific">Demequina sediminis</name>
    <dbReference type="NCBI Taxonomy" id="1930058"/>
    <lineage>
        <taxon>Bacteria</taxon>
        <taxon>Bacillati</taxon>
        <taxon>Actinomycetota</taxon>
        <taxon>Actinomycetes</taxon>
        <taxon>Micrococcales</taxon>
        <taxon>Demequinaceae</taxon>
        <taxon>Demequina</taxon>
    </lineage>
</organism>
<proteinExistence type="predicted"/>
<sequence length="91" mass="9326">MIPDDAVVSAAWDDLLERDGQVLVLVGNDVTLLSPLASEAALYCTGDGVTVAALTSYLEGVFGAPPSGDPGAAVREVLAALQERAVLSITR</sequence>
<comment type="caution">
    <text evidence="1">The sequence shown here is derived from an EMBL/GenBank/DDBJ whole genome shotgun (WGS) entry which is preliminary data.</text>
</comment>
<name>A0ABP9WKC6_9MICO</name>
<evidence type="ECO:0000313" key="1">
    <source>
        <dbReference type="EMBL" id="GAA5520064.1"/>
    </source>
</evidence>
<keyword evidence="2" id="KW-1185">Reference proteome</keyword>
<evidence type="ECO:0008006" key="3">
    <source>
        <dbReference type="Google" id="ProtNLM"/>
    </source>
</evidence>
<reference evidence="1 2" key="1">
    <citation type="submission" date="2024-02" db="EMBL/GenBank/DDBJ databases">
        <title>Lysinimicrobium sediminis NBRC 112286.</title>
        <authorList>
            <person name="Ichikawa N."/>
            <person name="Katano-Makiyama Y."/>
            <person name="Hidaka K."/>
        </authorList>
    </citation>
    <scope>NUCLEOTIDE SEQUENCE [LARGE SCALE GENOMIC DNA]</scope>
    <source>
        <strain evidence="1 2">NBRC 112286</strain>
    </source>
</reference>
<dbReference type="EMBL" id="BAABRR010000021">
    <property type="protein sequence ID" value="GAA5520064.1"/>
    <property type="molecule type" value="Genomic_DNA"/>
</dbReference>
<dbReference type="Proteomes" id="UP001426770">
    <property type="component" value="Unassembled WGS sequence"/>
</dbReference>
<evidence type="ECO:0000313" key="2">
    <source>
        <dbReference type="Proteomes" id="UP001426770"/>
    </source>
</evidence>
<gene>
    <name evidence="1" type="ORF">Lsed01_02525</name>
</gene>
<protein>
    <recommendedName>
        <fullName evidence="3">PqqD family protein</fullName>
    </recommendedName>
</protein>